<dbReference type="GO" id="GO:1904115">
    <property type="term" value="C:axon cytoplasm"/>
    <property type="evidence" value="ECO:0007669"/>
    <property type="project" value="GOC"/>
</dbReference>
<proteinExistence type="inferred from homology"/>
<dbReference type="Pfam" id="PF00498">
    <property type="entry name" value="FHA"/>
    <property type="match status" value="1"/>
</dbReference>
<dbReference type="Gene3D" id="2.30.29.30">
    <property type="entry name" value="Pleckstrin-homology domain (PH domain)/Phosphotyrosine-binding domain (PTB)"/>
    <property type="match status" value="1"/>
</dbReference>
<dbReference type="Pfam" id="PF12473">
    <property type="entry name" value="DUF3694"/>
    <property type="match status" value="1"/>
</dbReference>
<feature type="coiled-coil region" evidence="11">
    <location>
        <begin position="602"/>
        <end position="651"/>
    </location>
</feature>
<comment type="caution">
    <text evidence="14">The sequence shown here is derived from an EMBL/GenBank/DDBJ whole genome shotgun (WGS) entry which is preliminary data.</text>
</comment>
<dbReference type="FunFam" id="2.30.29.30:FF:000204">
    <property type="entry name" value="kinesin-like protein unc-104 isoform X6"/>
    <property type="match status" value="1"/>
</dbReference>
<sequence length="1565" mass="177614">MSSVKVAVRVRPFNSRELLKKSRCIIQMQDKITAIEDLRIGHEGTKTFTFDYSYWSHGCANDPNFSTQKRVYEDIGVEMLQHAFEGYNVCIFAYGQTGAGKSYTMMGKDKEGEKGIIPQLCEDLFMRLTSESDKDVKYNVEVSYMEIYCERVRDLLNPKNKQNLRVREHPLLGPYVEDLSKIVVTSFGDVNNLIDEGNKSRTVAATNMNETSSRSHAVFTLILTQSRYDQQSGMTGEKVSKISLVDLAGSERAESTGAQGTRLKEGANINKSLTTLGKVISALAELSSGQKKKRKGDYIPYRDSVLTWLLRENLGGNSKTAMIAAISPADINFDETLSTLRYADRAKQIVCKAVVNEDPNAKLIRELKEEVQRLKDLLKAEGIQVDRVTGLPTTTKGRTASVTVDNGEDAIERLQMSEKLMAELNETWEEKLQKADTIKKEREAVLSEMGLASVQSGETVGVFSPKKTPHLVNLNEDPFMSECLLYYLKVGETKVGRPSISNGIQLSGNHILDYHCSFFNNNESGVTLVPAVGALIYINGREVTEEVTLKTGSRVILGKNHVFRFNSPSEARRERETPSSDMPVDWSFAQNELLEKQGVDLKCEMEARLKELEDEFKKAREKNDLELERQRKHYETKIVELQEQMERQSMVSSMFSSIVQDEDEDTFEECNWTEREFQLASWAFSKWKSYQFTSLRDSLWSNAVYLKEANAISVELRKNVEFQFRLMTDTLYSPVPNDIDDKRVKTIVAVSVNDKKNGATHLWSLPKLCHRLEIMKDMYDSFSDGNLLEDSESIRDDPFYDRFPWFTLIGRSFLYLTNLSYPLSLTQSLAIIDELGKVNGYMLISVEIVNDDTPSNSMQSGVAKVTFEDNDEYFQKVASTSTENENNIATVEIGSLLKFKISVKEITCSSDQFNDVFCEFRFLNRKNEAFSTEPVQRSQTGRITFEHAQNFSVTVTKAFINYVKSQPIAFEIFGHNEKNTVQEASIPRNLEVEVHLPSTNSSKPVPSPKLGYLSPLQAGDICQKLDLLVWFEIEELANNGEYIPVHVDHHGAAPGSGVYLLRQGLQRRIAITVHHDPGNEIVWREVHELVVGRIRNTPEWTENDCESTILSLSLLPARYIQKSGDNTMLFRFEAAWDSSLHDSPLLNRITPHGEKVYVTISAYYGLENCAQPVCITKDLCMIICSRDLTTSTSRSLRMLFSGSGFGKRDSNRVTGVYEMALKKFTDSEDSQRKIFDTSSMYVRGEENLGGWRPRSDSLIFEHQNCLEKLEKLEFVEKNKHLLLFKEIIKNSGLSEFKIMENGIATLDTQYFAEECRISKTESADNLNTTLAQEKELITRYLKLMQKCPIANPYKTNISEDGDYGNNESFSLHCTHRPYLSVPSGLPRSSSAPDVRNMRSLSMGTKAKSLSSENLNSPEERLVSPPSFIGGQNSYVAEIDEVRISNIVARKGWANILHEKAYGWQKKWVVVRRPYVFIHNAEKDPIERSLINLATAHVEYSEESQALLRVQNTFSIITPQKGFLFQTLSDKDFYDWLYAINPLLAGQIRSKLSRRRTQTVKTPELT</sequence>
<evidence type="ECO:0000256" key="2">
    <source>
        <dbReference type="ARBA" id="ARBA00020751"/>
    </source>
</evidence>
<dbReference type="Proteomes" id="UP000549394">
    <property type="component" value="Unassembled WGS sequence"/>
</dbReference>
<dbReference type="GO" id="GO:0003777">
    <property type="term" value="F:microtubule motor activity"/>
    <property type="evidence" value="ECO:0007669"/>
    <property type="project" value="InterPro"/>
</dbReference>
<evidence type="ECO:0000259" key="12">
    <source>
        <dbReference type="PROSITE" id="PS50003"/>
    </source>
</evidence>
<keyword evidence="6 10" id="KW-0067">ATP-binding</keyword>
<evidence type="ECO:0000256" key="9">
    <source>
        <dbReference type="ARBA" id="ARBA00023212"/>
    </source>
</evidence>
<dbReference type="InterPro" id="IPR049780">
    <property type="entry name" value="PH_KIFIA_KIFIB"/>
</dbReference>
<dbReference type="GO" id="GO:0005524">
    <property type="term" value="F:ATP binding"/>
    <property type="evidence" value="ECO:0007669"/>
    <property type="project" value="UniProtKB-UniRule"/>
</dbReference>
<feature type="domain" description="Kinesin motor" evidence="13">
    <location>
        <begin position="3"/>
        <end position="349"/>
    </location>
</feature>
<keyword evidence="4" id="KW-0493">Microtubule</keyword>
<dbReference type="Gene3D" id="6.10.250.2520">
    <property type="match status" value="1"/>
</dbReference>
<evidence type="ECO:0000256" key="10">
    <source>
        <dbReference type="PROSITE-ProRule" id="PRU00283"/>
    </source>
</evidence>
<dbReference type="InterPro" id="IPR001752">
    <property type="entry name" value="Kinesin_motor_dom"/>
</dbReference>
<dbReference type="CDD" id="cd22705">
    <property type="entry name" value="FHA_KIF1"/>
    <property type="match status" value="1"/>
</dbReference>
<dbReference type="OrthoDB" id="3176171at2759"/>
<dbReference type="CDD" id="cd01233">
    <property type="entry name" value="PH_KIFIA_KIFIB"/>
    <property type="match status" value="1"/>
</dbReference>
<evidence type="ECO:0000313" key="14">
    <source>
        <dbReference type="EMBL" id="CAD5111714.1"/>
    </source>
</evidence>
<dbReference type="InterPro" id="IPR000253">
    <property type="entry name" value="FHA_dom"/>
</dbReference>
<dbReference type="GO" id="GO:0008017">
    <property type="term" value="F:microtubule binding"/>
    <property type="evidence" value="ECO:0007669"/>
    <property type="project" value="InterPro"/>
</dbReference>
<dbReference type="InterPro" id="IPR022140">
    <property type="entry name" value="Kinesin-like_KIF1-typ"/>
</dbReference>
<keyword evidence="5 10" id="KW-0547">Nucleotide-binding</keyword>
<dbReference type="GO" id="GO:0005874">
    <property type="term" value="C:microtubule"/>
    <property type="evidence" value="ECO:0007669"/>
    <property type="project" value="UniProtKB-KW"/>
</dbReference>
<comment type="subcellular location">
    <subcellularLocation>
        <location evidence="1">Cytoplasm</location>
        <location evidence="1">Cytoskeleton</location>
    </subcellularLocation>
</comment>
<dbReference type="PROSITE" id="PS50003">
    <property type="entry name" value="PH_DOMAIN"/>
    <property type="match status" value="1"/>
</dbReference>
<protein>
    <recommendedName>
        <fullName evidence="2">Kinesin-like protein unc-104</fullName>
    </recommendedName>
</protein>
<feature type="domain" description="PH" evidence="12">
    <location>
        <begin position="1446"/>
        <end position="1544"/>
    </location>
</feature>
<dbReference type="Pfam" id="PF16183">
    <property type="entry name" value="Kinesin_assoc"/>
    <property type="match status" value="2"/>
</dbReference>
<dbReference type="PROSITE" id="PS00411">
    <property type="entry name" value="KINESIN_MOTOR_1"/>
    <property type="match status" value="1"/>
</dbReference>
<name>A0A7I8V5Y8_9ANNE</name>
<dbReference type="SMART" id="SM00233">
    <property type="entry name" value="PH"/>
    <property type="match status" value="1"/>
</dbReference>
<dbReference type="FunFam" id="3.40.850.10:FF:000004">
    <property type="entry name" value="Kinesin-like protein isoform 2"/>
    <property type="match status" value="1"/>
</dbReference>
<keyword evidence="9" id="KW-0206">Cytoskeleton</keyword>
<dbReference type="InterPro" id="IPR001849">
    <property type="entry name" value="PH_domain"/>
</dbReference>
<comment type="similarity">
    <text evidence="10">Belongs to the TRAFAC class myosin-kinesin ATPase superfamily. Kinesin family.</text>
</comment>
<feature type="binding site" evidence="10">
    <location>
        <begin position="95"/>
        <end position="102"/>
    </location>
    <ligand>
        <name>ATP</name>
        <dbReference type="ChEBI" id="CHEBI:30616"/>
    </ligand>
</feature>
<dbReference type="InterPro" id="IPR019821">
    <property type="entry name" value="Kinesin_motor_CS"/>
</dbReference>
<dbReference type="Pfam" id="PF12423">
    <property type="entry name" value="KIF1B"/>
    <property type="match status" value="1"/>
</dbReference>
<dbReference type="InterPro" id="IPR036961">
    <property type="entry name" value="Kinesin_motor_dom_sf"/>
</dbReference>
<evidence type="ECO:0000313" key="15">
    <source>
        <dbReference type="Proteomes" id="UP000549394"/>
    </source>
</evidence>
<organism evidence="14 15">
    <name type="scientific">Dimorphilus gyrociliatus</name>
    <dbReference type="NCBI Taxonomy" id="2664684"/>
    <lineage>
        <taxon>Eukaryota</taxon>
        <taxon>Metazoa</taxon>
        <taxon>Spiralia</taxon>
        <taxon>Lophotrochozoa</taxon>
        <taxon>Annelida</taxon>
        <taxon>Polychaeta</taxon>
        <taxon>Polychaeta incertae sedis</taxon>
        <taxon>Dinophilidae</taxon>
        <taxon>Dimorphilus</taxon>
    </lineage>
</organism>
<dbReference type="InterPro" id="IPR008984">
    <property type="entry name" value="SMAD_FHA_dom_sf"/>
</dbReference>
<accession>A0A7I8V5Y8</accession>
<dbReference type="PANTHER" id="PTHR47117:SF10">
    <property type="entry name" value="KINESIN-LIKE PROTEIN KIF1B"/>
    <property type="match status" value="1"/>
</dbReference>
<keyword evidence="7 11" id="KW-0175">Coiled coil</keyword>
<dbReference type="Gene3D" id="3.40.850.10">
    <property type="entry name" value="Kinesin motor domain"/>
    <property type="match status" value="1"/>
</dbReference>
<evidence type="ECO:0000256" key="11">
    <source>
        <dbReference type="SAM" id="Coils"/>
    </source>
</evidence>
<dbReference type="SMART" id="SM00129">
    <property type="entry name" value="KISc"/>
    <property type="match status" value="1"/>
</dbReference>
<dbReference type="SUPFAM" id="SSF49879">
    <property type="entry name" value="SMAD/FHA domain"/>
    <property type="match status" value="1"/>
</dbReference>
<dbReference type="InterPro" id="IPR022164">
    <property type="entry name" value="Kinesin-like"/>
</dbReference>
<dbReference type="PANTHER" id="PTHR47117">
    <property type="entry name" value="STAR-RELATED LIPID TRANSFER PROTEIN 9"/>
    <property type="match status" value="1"/>
</dbReference>
<dbReference type="CDD" id="cd01365">
    <property type="entry name" value="KISc_KIF1A_KIF1B"/>
    <property type="match status" value="1"/>
</dbReference>
<dbReference type="PROSITE" id="PS50067">
    <property type="entry name" value="KINESIN_MOTOR_2"/>
    <property type="match status" value="1"/>
</dbReference>
<keyword evidence="3" id="KW-0963">Cytoplasm</keyword>
<evidence type="ECO:0000256" key="8">
    <source>
        <dbReference type="ARBA" id="ARBA00023175"/>
    </source>
</evidence>
<evidence type="ECO:0000256" key="1">
    <source>
        <dbReference type="ARBA" id="ARBA00004245"/>
    </source>
</evidence>
<dbReference type="InterPro" id="IPR027417">
    <property type="entry name" value="P-loop_NTPase"/>
</dbReference>
<evidence type="ECO:0000259" key="13">
    <source>
        <dbReference type="PROSITE" id="PS50067"/>
    </source>
</evidence>
<evidence type="ECO:0000256" key="4">
    <source>
        <dbReference type="ARBA" id="ARBA00022701"/>
    </source>
</evidence>
<gene>
    <name evidence="14" type="ORF">DGYR_LOCUS961</name>
</gene>
<dbReference type="SUPFAM" id="SSF50729">
    <property type="entry name" value="PH domain-like"/>
    <property type="match status" value="1"/>
</dbReference>
<dbReference type="PRINTS" id="PR00380">
    <property type="entry name" value="KINESINHEAVY"/>
</dbReference>
<dbReference type="Gene3D" id="2.60.200.20">
    <property type="match status" value="1"/>
</dbReference>
<dbReference type="EMBL" id="CAJFCJ010000002">
    <property type="protein sequence ID" value="CAD5111714.1"/>
    <property type="molecule type" value="Genomic_DNA"/>
</dbReference>
<evidence type="ECO:0000256" key="3">
    <source>
        <dbReference type="ARBA" id="ARBA00022490"/>
    </source>
</evidence>
<dbReference type="InterPro" id="IPR032405">
    <property type="entry name" value="Kinesin_assoc"/>
</dbReference>
<evidence type="ECO:0000256" key="5">
    <source>
        <dbReference type="ARBA" id="ARBA00022741"/>
    </source>
</evidence>
<dbReference type="GO" id="GO:0048490">
    <property type="term" value="P:anterograde synaptic vesicle transport"/>
    <property type="evidence" value="ECO:0007669"/>
    <property type="project" value="UniProtKB-ARBA"/>
</dbReference>
<dbReference type="SUPFAM" id="SSF52540">
    <property type="entry name" value="P-loop containing nucleoside triphosphate hydrolases"/>
    <property type="match status" value="1"/>
</dbReference>
<reference evidence="14 15" key="1">
    <citation type="submission" date="2020-08" db="EMBL/GenBank/DDBJ databases">
        <authorList>
            <person name="Hejnol A."/>
        </authorList>
    </citation>
    <scope>NUCLEOTIDE SEQUENCE [LARGE SCALE GENOMIC DNA]</scope>
</reference>
<dbReference type="Pfam" id="PF00225">
    <property type="entry name" value="Kinesin"/>
    <property type="match status" value="1"/>
</dbReference>
<dbReference type="Pfam" id="PF00169">
    <property type="entry name" value="PH"/>
    <property type="match status" value="1"/>
</dbReference>
<keyword evidence="8 10" id="KW-0505">Motor protein</keyword>
<dbReference type="InterPro" id="IPR011993">
    <property type="entry name" value="PH-like_dom_sf"/>
</dbReference>
<keyword evidence="15" id="KW-1185">Reference proteome</keyword>
<evidence type="ECO:0000256" key="6">
    <source>
        <dbReference type="ARBA" id="ARBA00022840"/>
    </source>
</evidence>
<evidence type="ECO:0000256" key="7">
    <source>
        <dbReference type="ARBA" id="ARBA00023054"/>
    </source>
</evidence>